<evidence type="ECO:0008006" key="3">
    <source>
        <dbReference type="Google" id="ProtNLM"/>
    </source>
</evidence>
<dbReference type="OrthoDB" id="4566308at2759"/>
<sequence length="491" mass="56909">MASIPGGSAWSPDCVSMKKFINNRDLLLCLGDVVRSSFLFYRYLLQNLRLTSWAFAAAFERALFRVYILSNGLVSCSSLSQYAPRLTVLDLYCNAGLGIDLIPSELRRFRGLKELSLRNLPDYWEEYVEAITTVLINSPNIETLRLMTTEWGPDPESDPCYQSPGHCLFGILPLICERFAKESKGGGGSLGGNERANIPRLKLREVTVDHHSMNRFILDKPDPDLPEDSLRYTGNRQKPLYLEKLTDLQYLERLHVEMMPEWTKAQRLDIIRLPNFTPAIAPRLRSLTISPACTRESRRWHDWVIGNNFLEYACKVSLGRLENFIPNSRAENLIFDWSDRVNSHDSLYTLLFLLKQPDPANSLRRLELNTPGDWTKLIPSLKDTLSHLRKLKYFHFHLAEYYPPLCLSLEVLERQKYFEKMAALAEDFFEVQPSLDFVEVNHFLYQVVRWGPGARDFHMVEILDREREWVAPEDTPWQGPEKDAVPFRMML</sequence>
<name>F8MMT1_NEUT8</name>
<dbReference type="SUPFAM" id="SSF52047">
    <property type="entry name" value="RNI-like"/>
    <property type="match status" value="1"/>
</dbReference>
<dbReference type="VEuPathDB" id="FungiDB:NEUTE1DRAFT_82024"/>
<dbReference type="EMBL" id="GL891304">
    <property type="protein sequence ID" value="EGO57955.1"/>
    <property type="molecule type" value="Genomic_DNA"/>
</dbReference>
<dbReference type="GeneID" id="20830462"/>
<dbReference type="KEGG" id="nte:NEUTE1DRAFT82024"/>
<proteinExistence type="predicted"/>
<dbReference type="Proteomes" id="UP000008065">
    <property type="component" value="Unassembled WGS sequence"/>
</dbReference>
<protein>
    <recommendedName>
        <fullName evidence="3">F-box domain-containing protein</fullName>
    </recommendedName>
</protein>
<accession>F8MMT1</accession>
<evidence type="ECO:0000313" key="2">
    <source>
        <dbReference type="Proteomes" id="UP000008065"/>
    </source>
</evidence>
<evidence type="ECO:0000313" key="1">
    <source>
        <dbReference type="EMBL" id="EGO57955.1"/>
    </source>
</evidence>
<dbReference type="RefSeq" id="XP_009851031.1">
    <property type="nucleotide sequence ID" value="XM_009852729.1"/>
</dbReference>
<dbReference type="HOGENOM" id="CLU_644195_0_0_1"/>
<keyword evidence="2" id="KW-1185">Reference proteome</keyword>
<gene>
    <name evidence="1" type="ORF">NEUTE1DRAFT_82024</name>
</gene>
<organism evidence="1 2">
    <name type="scientific">Neurospora tetrasperma (strain FGSC 2508 / ATCC MYA-4615 / P0657)</name>
    <dbReference type="NCBI Taxonomy" id="510951"/>
    <lineage>
        <taxon>Eukaryota</taxon>
        <taxon>Fungi</taxon>
        <taxon>Dikarya</taxon>
        <taxon>Ascomycota</taxon>
        <taxon>Pezizomycotina</taxon>
        <taxon>Sordariomycetes</taxon>
        <taxon>Sordariomycetidae</taxon>
        <taxon>Sordariales</taxon>
        <taxon>Sordariaceae</taxon>
        <taxon>Neurospora</taxon>
    </lineage>
</organism>
<reference evidence="2" key="1">
    <citation type="journal article" date="2011" name="Genetics">
        <title>Massive changes in genome architecture accompany the transition to self-fertility in the filamentous fungus Neurospora tetrasperma.</title>
        <authorList>
            <person name="Ellison C.E."/>
            <person name="Stajich J.E."/>
            <person name="Jacobson D.J."/>
            <person name="Natvig D.O."/>
            <person name="Lapidus A."/>
            <person name="Foster B."/>
            <person name="Aerts A."/>
            <person name="Riley R."/>
            <person name="Lindquist E.A."/>
            <person name="Grigoriev I.V."/>
            <person name="Taylor J.W."/>
        </authorList>
    </citation>
    <scope>NUCLEOTIDE SEQUENCE [LARGE SCALE GENOMIC DNA]</scope>
    <source>
        <strain evidence="2">FGSC 2508 / P0657</strain>
    </source>
</reference>
<dbReference type="AlphaFoldDB" id="F8MMT1"/>